<dbReference type="AlphaFoldDB" id="A0A2G1WE51"/>
<gene>
    <name evidence="1" type="ORF">CEE69_01115</name>
</gene>
<protein>
    <submittedName>
        <fullName evidence="1">Sialidase</fullName>
    </submittedName>
</protein>
<organism evidence="1 2">
    <name type="scientific">Rhodopirellula bahusiensis</name>
    <dbReference type="NCBI Taxonomy" id="2014065"/>
    <lineage>
        <taxon>Bacteria</taxon>
        <taxon>Pseudomonadati</taxon>
        <taxon>Planctomycetota</taxon>
        <taxon>Planctomycetia</taxon>
        <taxon>Pirellulales</taxon>
        <taxon>Pirellulaceae</taxon>
        <taxon>Rhodopirellula</taxon>
    </lineage>
</organism>
<name>A0A2G1WE51_9BACT</name>
<evidence type="ECO:0000313" key="2">
    <source>
        <dbReference type="Proteomes" id="UP000225740"/>
    </source>
</evidence>
<proteinExistence type="predicted"/>
<dbReference type="InterPro" id="IPR036278">
    <property type="entry name" value="Sialidase_sf"/>
</dbReference>
<keyword evidence="2" id="KW-1185">Reference proteome</keyword>
<dbReference type="Gene3D" id="2.120.10.10">
    <property type="match status" value="1"/>
</dbReference>
<reference evidence="1 2" key="1">
    <citation type="submission" date="2017-06" db="EMBL/GenBank/DDBJ databases">
        <title>Description of Rhodopirellula bahusiensis sp. nov.</title>
        <authorList>
            <person name="Kizina J."/>
            <person name="Harder J."/>
        </authorList>
    </citation>
    <scope>NUCLEOTIDE SEQUENCE [LARGE SCALE GENOMIC DNA]</scope>
    <source>
        <strain evidence="1 2">SWK21</strain>
    </source>
</reference>
<dbReference type="CDD" id="cd15482">
    <property type="entry name" value="Sialidase_non-viral"/>
    <property type="match status" value="1"/>
</dbReference>
<sequence>MFVCFSVVWSSVDTFAEELAIRRSVIVEGDADWDWTQARTATISQPSGLSFLTTMSRTAKVGTHSYHDVFVIFADPPADTWTDPVSIPSLRRIRNDDGYEVVAGDLCPIWHAQSGKVLITGKTFNFADGSKEDILREKVSYCVFDPESREFGPLQVMNMPKQDRGGHPIFAPNAGCHQQAVLDDGIVLLPVRYQRSQSKRNYTSVVARCSFDGTTLRYIDHGSEHSVPTRRGLYEPSVVEFDDAYYLTMRADDGAWVARSSDGINFTDHVPWKFDSGSELGSYNTQQHWATIGGRLYLVYTRRGAGNDHIMRHRAPLFIAQIDPERLVALKDTEQIVVPENHATLGNSGICQINDNEIWITVAEGRVAHGQRKGENNQVILAKLRPAK</sequence>
<comment type="caution">
    <text evidence="1">The sequence shown here is derived from an EMBL/GenBank/DDBJ whole genome shotgun (WGS) entry which is preliminary data.</text>
</comment>
<dbReference type="SUPFAM" id="SSF50939">
    <property type="entry name" value="Sialidases"/>
    <property type="match status" value="1"/>
</dbReference>
<dbReference type="Proteomes" id="UP000225740">
    <property type="component" value="Unassembled WGS sequence"/>
</dbReference>
<accession>A0A2G1WE51</accession>
<dbReference type="OrthoDB" id="263988at2"/>
<dbReference type="EMBL" id="NIZW01000001">
    <property type="protein sequence ID" value="PHQ37298.1"/>
    <property type="molecule type" value="Genomic_DNA"/>
</dbReference>
<evidence type="ECO:0000313" key="1">
    <source>
        <dbReference type="EMBL" id="PHQ37298.1"/>
    </source>
</evidence>